<dbReference type="Pfam" id="PF04266">
    <property type="entry name" value="ASCH"/>
    <property type="match status" value="1"/>
</dbReference>
<feature type="domain" description="EGF-like" evidence="24">
    <location>
        <begin position="746"/>
        <end position="784"/>
    </location>
</feature>
<dbReference type="FunFam" id="1.10.510.10:FF:000237">
    <property type="entry name" value="G-type lectin S-receptor-like serine/threonine-protein kinase"/>
    <property type="match status" value="1"/>
</dbReference>
<feature type="region of interest" description="Disordered" evidence="21">
    <location>
        <begin position="18"/>
        <end position="57"/>
    </location>
</feature>
<dbReference type="GO" id="GO:0005524">
    <property type="term" value="F:ATP binding"/>
    <property type="evidence" value="ECO:0007669"/>
    <property type="project" value="UniProtKB-UniRule"/>
</dbReference>
<evidence type="ECO:0000256" key="12">
    <source>
        <dbReference type="ARBA" id="ARBA00022989"/>
    </source>
</evidence>
<keyword evidence="14" id="KW-1015">Disulfide bond</keyword>
<dbReference type="PROSITE" id="PS50927">
    <property type="entry name" value="BULB_LECTIN"/>
    <property type="match status" value="1"/>
</dbReference>
<dbReference type="GO" id="GO:0051707">
    <property type="term" value="P:response to other organism"/>
    <property type="evidence" value="ECO:0007669"/>
    <property type="project" value="UniProtKB-ARBA"/>
</dbReference>
<dbReference type="InterPro" id="IPR007374">
    <property type="entry name" value="ASCH_domain"/>
</dbReference>
<dbReference type="SUPFAM" id="SSF56112">
    <property type="entry name" value="Protein kinase-like (PK-like)"/>
    <property type="match status" value="1"/>
</dbReference>
<dbReference type="EC" id="2.7.11.1" evidence="2"/>
<dbReference type="OrthoDB" id="1668230at2759"/>
<feature type="transmembrane region" description="Helical" evidence="22">
    <location>
        <begin position="900"/>
        <end position="923"/>
    </location>
</feature>
<evidence type="ECO:0000313" key="27">
    <source>
        <dbReference type="Proteomes" id="UP001055439"/>
    </source>
</evidence>
<dbReference type="PROSITE" id="PS50026">
    <property type="entry name" value="EGF_3"/>
    <property type="match status" value="1"/>
</dbReference>
<evidence type="ECO:0000256" key="19">
    <source>
        <dbReference type="PROSITE-ProRule" id="PRU00076"/>
    </source>
</evidence>
<keyword evidence="10" id="KW-0418">Kinase</keyword>
<keyword evidence="13 22" id="KW-0472">Membrane</keyword>
<accession>A0A9E7EDA7</accession>
<dbReference type="Gene3D" id="3.30.200.20">
    <property type="entry name" value="Phosphorylase Kinase, domain 1"/>
    <property type="match status" value="1"/>
</dbReference>
<dbReference type="Gene3D" id="2.90.10.10">
    <property type="entry name" value="Bulb-type lectin domain"/>
    <property type="match status" value="2"/>
</dbReference>
<dbReference type="FunFam" id="3.30.200.20:FF:000059">
    <property type="entry name" value="S-receptor-like serine/threonine-protein kinase"/>
    <property type="match status" value="1"/>
</dbReference>
<keyword evidence="11 20" id="KW-0067">ATP-binding</keyword>
<evidence type="ECO:0000256" key="17">
    <source>
        <dbReference type="ARBA" id="ARBA00047899"/>
    </source>
</evidence>
<keyword evidence="4 19" id="KW-0245">EGF-like domain</keyword>
<keyword evidence="5" id="KW-0808">Transferase</keyword>
<evidence type="ECO:0000259" key="25">
    <source>
        <dbReference type="PROSITE" id="PS50927"/>
    </source>
</evidence>
<keyword evidence="27" id="KW-1185">Reference proteome</keyword>
<dbReference type="SUPFAM" id="SSF88697">
    <property type="entry name" value="PUA domain-like"/>
    <property type="match status" value="1"/>
</dbReference>
<name>A0A9E7EDA7_9LILI</name>
<dbReference type="EMBL" id="CP097502">
    <property type="protein sequence ID" value="URD74828.1"/>
    <property type="molecule type" value="Genomic_DNA"/>
</dbReference>
<dbReference type="InterPro" id="IPR051343">
    <property type="entry name" value="G-type_lectin_kinases/EP1-like"/>
</dbReference>
<sequence>MNIACALDLLRTRSIGTVTHRDRSRRPPRRRSVGMEGGGAVVAPPGTTGSPPSPGVPSVGLSDDHMEELLCFTLSLAASPTADEPHLALSLSPDYCSRLLQPEPSPLSPLPLDGSENTCGGAPPYPLYKRLARAIRRCIHSRSFSRSVGSVLASIPLDESVKMKESDWDSLILDKGSELLSMFSAVDFELHVQEPFFSQLRACLKTVEGRCAVGNYNRMVPGSLILFNKCLLLEVQHVNRYSSFSEMLQAETLAKVLPGVTTIDDGVQIYRKFYTKEKEMSNGVLAISISKPATQPYDSLAKLLSGLSYDGIAGRLGMAHTVGTVPDALPPPRSLLMSSSMQPTRPTVEGCSLTDAARALSKHVNRSSSGWWGVLSGSESNKNRLALEAVNHLLNNCCWMNVHLIQPHGPVFEIRVPDGFGARWSKDGLKDIGLEYVILKLTTSRLEVHGIGSLWRLLPSMVPFFLPVLPFMILVSPPATVSAQPKQTNISLGSSLAASDGASWPSPSGRFAFGFYPKAQGLAVGVWLTTAPKRTVVWTANRDDPPITDGSLRLTFDGRLLWSAPGGVEKAVSQGSEPAALAAMIDTGNFVLCNSNGAIIWSTFGSPTDTLLPGQSLFPDGQLFSSLSEADRSTGKYRLHNQNDANLVLYPVDTSDTADDAYWDTGTFQIGFLLTLNLDSTGLLYLSGDNGSYSKNISLPKASSGSQSGTQVYYRAIVDVDGILRLYSHNFPNNGSSTTRVEWAALHDRCLVRGVCPLNSFCSPNADGEPVCLCPPGFDFVDPTQIALGCARNSSGGDCSPKSSDVGDEGLTMVTVKNTTWVNKAYSILPPTTSMDACRAACLNDCFCQAALFIEDKCYKQMLPLRYGRTGSNDTLLLKVAAAGRQAVVHETERKLRVDVLVASVVLAGLSVIVFAISGYCFVERRRAARYLRTPETNNSGSDDYSTLKSYSYGELERATENFREELGRGAFGTVFKGTVSDGTRVIAVKRLEKMVEEGEREFQREVRAIGRTHHKNLVRLLGFCNQGSSRLLVYEYMSNGSLADLLFKAETWPTWRERCRIALDVARGLHYLHEELENHIIHCDIKPQNILMDATGTAKIADFGLAKLLMPDQTRTYTGIRGTRGYLAPEWHKNAPITVKADVYSYGVVLLEIICCRRNMELEEASHGETLLELAYECLVDDEFGRLKKDEAMDEAELERMVRAGLWCVQEQPVFRPSIKNVIMMIEGHMAAPLPPPPASFSS</sequence>
<keyword evidence="9 20" id="KW-0547">Nucleotide-binding</keyword>
<evidence type="ECO:0000256" key="5">
    <source>
        <dbReference type="ARBA" id="ARBA00022679"/>
    </source>
</evidence>
<evidence type="ECO:0000256" key="21">
    <source>
        <dbReference type="SAM" id="MobiDB-lite"/>
    </source>
</evidence>
<evidence type="ECO:0000256" key="10">
    <source>
        <dbReference type="ARBA" id="ARBA00022777"/>
    </source>
</evidence>
<dbReference type="InterPro" id="IPR036426">
    <property type="entry name" value="Bulb-type_lectin_dom_sf"/>
</dbReference>
<feature type="domain" description="Bulb-type lectin" evidence="25">
    <location>
        <begin position="489"/>
        <end position="605"/>
    </location>
</feature>
<evidence type="ECO:0000256" key="7">
    <source>
        <dbReference type="ARBA" id="ARBA00022729"/>
    </source>
</evidence>
<evidence type="ECO:0000256" key="18">
    <source>
        <dbReference type="ARBA" id="ARBA00048679"/>
    </source>
</evidence>
<feature type="compositionally biased region" description="Low complexity" evidence="21">
    <location>
        <begin position="41"/>
        <end position="57"/>
    </location>
</feature>
<dbReference type="Pfam" id="PF00069">
    <property type="entry name" value="Pkinase"/>
    <property type="match status" value="1"/>
</dbReference>
<dbReference type="FunFam" id="2.90.10.10:FF:000026">
    <property type="entry name" value="Serine/threonine-protein kinase"/>
    <property type="match status" value="1"/>
</dbReference>
<reference evidence="26" key="1">
    <citation type="submission" date="2022-05" db="EMBL/GenBank/DDBJ databases">
        <title>The Musa troglodytarum L. genome provides insights into the mechanism of non-climacteric behaviour and enrichment of carotenoids.</title>
        <authorList>
            <person name="Wang J."/>
        </authorList>
    </citation>
    <scope>NUCLEOTIDE SEQUENCE</scope>
    <source>
        <tissue evidence="26">Leaf</tissue>
    </source>
</reference>
<evidence type="ECO:0000256" key="8">
    <source>
        <dbReference type="ARBA" id="ARBA00022734"/>
    </source>
</evidence>
<dbReference type="PANTHER" id="PTHR47976:SF27">
    <property type="entry name" value="RECEPTOR-LIKE SERINE_THREONINE-PROTEIN KINASE"/>
    <property type="match status" value="1"/>
</dbReference>
<keyword evidence="16" id="KW-0325">Glycoprotein</keyword>
<protein>
    <recommendedName>
        <fullName evidence="2">non-specific serine/threonine protein kinase</fullName>
        <ecNumber evidence="2">2.7.11.1</ecNumber>
    </recommendedName>
</protein>
<dbReference type="CDD" id="cd06555">
    <property type="entry name" value="ASCH_PF0470_like"/>
    <property type="match status" value="1"/>
</dbReference>
<keyword evidence="15" id="KW-0675">Receptor</keyword>
<dbReference type="InterPro" id="IPR017441">
    <property type="entry name" value="Protein_kinase_ATP_BS"/>
</dbReference>
<evidence type="ECO:0000256" key="4">
    <source>
        <dbReference type="ARBA" id="ARBA00022536"/>
    </source>
</evidence>
<dbReference type="PROSITE" id="PS00108">
    <property type="entry name" value="PROTEIN_KINASE_ST"/>
    <property type="match status" value="1"/>
</dbReference>
<dbReference type="Gene3D" id="2.30.130.30">
    <property type="entry name" value="Hypothetical protein"/>
    <property type="match status" value="1"/>
</dbReference>
<dbReference type="InterPro" id="IPR000742">
    <property type="entry name" value="EGF"/>
</dbReference>
<evidence type="ECO:0000259" key="23">
    <source>
        <dbReference type="PROSITE" id="PS50011"/>
    </source>
</evidence>
<feature type="binding site" evidence="20">
    <location>
        <position position="990"/>
    </location>
    <ligand>
        <name>ATP</name>
        <dbReference type="ChEBI" id="CHEBI:30616"/>
    </ligand>
</feature>
<evidence type="ECO:0000256" key="11">
    <source>
        <dbReference type="ARBA" id="ARBA00022840"/>
    </source>
</evidence>
<evidence type="ECO:0000256" key="6">
    <source>
        <dbReference type="ARBA" id="ARBA00022692"/>
    </source>
</evidence>
<dbReference type="GO" id="GO:0004674">
    <property type="term" value="F:protein serine/threonine kinase activity"/>
    <property type="evidence" value="ECO:0007669"/>
    <property type="project" value="UniProtKB-KW"/>
</dbReference>
<comment type="caution">
    <text evidence="19">Lacks conserved residue(s) required for the propagation of feature annotation.</text>
</comment>
<dbReference type="InterPro" id="IPR011009">
    <property type="entry name" value="Kinase-like_dom_sf"/>
</dbReference>
<dbReference type="InterPro" id="IPR000719">
    <property type="entry name" value="Prot_kinase_dom"/>
</dbReference>
<dbReference type="SMART" id="SM00108">
    <property type="entry name" value="B_lectin"/>
    <property type="match status" value="1"/>
</dbReference>
<keyword evidence="12 22" id="KW-1133">Transmembrane helix</keyword>
<dbReference type="AlphaFoldDB" id="A0A9E7EDA7"/>
<evidence type="ECO:0000256" key="15">
    <source>
        <dbReference type="ARBA" id="ARBA00023170"/>
    </source>
</evidence>
<evidence type="ECO:0000256" key="13">
    <source>
        <dbReference type="ARBA" id="ARBA00023136"/>
    </source>
</evidence>
<dbReference type="Proteomes" id="UP001055439">
    <property type="component" value="Chromosome 1"/>
</dbReference>
<dbReference type="Gene3D" id="1.10.510.10">
    <property type="entry name" value="Transferase(Phosphotransferase) domain 1"/>
    <property type="match status" value="1"/>
</dbReference>
<keyword evidence="6 22" id="KW-0812">Transmembrane</keyword>
<dbReference type="SMART" id="SM00220">
    <property type="entry name" value="S_TKc"/>
    <property type="match status" value="1"/>
</dbReference>
<dbReference type="InterPro" id="IPR001480">
    <property type="entry name" value="Bulb-type_lectin_dom"/>
</dbReference>
<evidence type="ECO:0000256" key="22">
    <source>
        <dbReference type="SAM" id="Phobius"/>
    </source>
</evidence>
<gene>
    <name evidence="26" type="ORF">MUK42_09904</name>
</gene>
<evidence type="ECO:0000256" key="1">
    <source>
        <dbReference type="ARBA" id="ARBA00004479"/>
    </source>
</evidence>
<dbReference type="Pfam" id="PF01453">
    <property type="entry name" value="B_lectin"/>
    <property type="match status" value="1"/>
</dbReference>
<proteinExistence type="predicted"/>
<dbReference type="PROSITE" id="PS50011">
    <property type="entry name" value="PROTEIN_KINASE_DOM"/>
    <property type="match status" value="1"/>
</dbReference>
<evidence type="ECO:0000256" key="14">
    <source>
        <dbReference type="ARBA" id="ARBA00023157"/>
    </source>
</evidence>
<evidence type="ECO:0000256" key="20">
    <source>
        <dbReference type="PROSITE-ProRule" id="PRU10141"/>
    </source>
</evidence>
<dbReference type="InterPro" id="IPR008271">
    <property type="entry name" value="Ser/Thr_kinase_AS"/>
</dbReference>
<organism evidence="26 27">
    <name type="scientific">Musa troglodytarum</name>
    <name type="common">fe'i banana</name>
    <dbReference type="NCBI Taxonomy" id="320322"/>
    <lineage>
        <taxon>Eukaryota</taxon>
        <taxon>Viridiplantae</taxon>
        <taxon>Streptophyta</taxon>
        <taxon>Embryophyta</taxon>
        <taxon>Tracheophyta</taxon>
        <taxon>Spermatophyta</taxon>
        <taxon>Magnoliopsida</taxon>
        <taxon>Liliopsida</taxon>
        <taxon>Zingiberales</taxon>
        <taxon>Musaceae</taxon>
        <taxon>Musa</taxon>
    </lineage>
</organism>
<keyword evidence="3" id="KW-0723">Serine/threonine-protein kinase</keyword>
<evidence type="ECO:0000256" key="2">
    <source>
        <dbReference type="ARBA" id="ARBA00012513"/>
    </source>
</evidence>
<dbReference type="GO" id="GO:0016020">
    <property type="term" value="C:membrane"/>
    <property type="evidence" value="ECO:0007669"/>
    <property type="project" value="UniProtKB-SubCell"/>
</dbReference>
<keyword evidence="8" id="KW-0430">Lectin</keyword>
<evidence type="ECO:0000256" key="16">
    <source>
        <dbReference type="ARBA" id="ARBA00023180"/>
    </source>
</evidence>
<comment type="subcellular location">
    <subcellularLocation>
        <location evidence="1">Membrane</location>
        <topology evidence="1">Single-pass type I membrane protein</topology>
    </subcellularLocation>
</comment>
<evidence type="ECO:0000256" key="3">
    <source>
        <dbReference type="ARBA" id="ARBA00022527"/>
    </source>
</evidence>
<dbReference type="GO" id="GO:0030246">
    <property type="term" value="F:carbohydrate binding"/>
    <property type="evidence" value="ECO:0007669"/>
    <property type="project" value="UniProtKB-KW"/>
</dbReference>
<dbReference type="CDD" id="cd14066">
    <property type="entry name" value="STKc_IRAK"/>
    <property type="match status" value="1"/>
</dbReference>
<evidence type="ECO:0000256" key="9">
    <source>
        <dbReference type="ARBA" id="ARBA00022741"/>
    </source>
</evidence>
<comment type="catalytic activity">
    <reaction evidence="17">
        <text>L-threonyl-[protein] + ATP = O-phospho-L-threonyl-[protein] + ADP + H(+)</text>
        <dbReference type="Rhea" id="RHEA:46608"/>
        <dbReference type="Rhea" id="RHEA-COMP:11060"/>
        <dbReference type="Rhea" id="RHEA-COMP:11605"/>
        <dbReference type="ChEBI" id="CHEBI:15378"/>
        <dbReference type="ChEBI" id="CHEBI:30013"/>
        <dbReference type="ChEBI" id="CHEBI:30616"/>
        <dbReference type="ChEBI" id="CHEBI:61977"/>
        <dbReference type="ChEBI" id="CHEBI:456216"/>
        <dbReference type="EC" id="2.7.11.1"/>
    </reaction>
</comment>
<dbReference type="PANTHER" id="PTHR47976">
    <property type="entry name" value="G-TYPE LECTIN S-RECEPTOR-LIKE SERINE/THREONINE-PROTEIN KINASE SD2-5"/>
    <property type="match status" value="1"/>
</dbReference>
<dbReference type="SUPFAM" id="SSF51110">
    <property type="entry name" value="alpha-D-mannose-specific plant lectins"/>
    <property type="match status" value="2"/>
</dbReference>
<feature type="domain" description="Protein kinase" evidence="23">
    <location>
        <begin position="961"/>
        <end position="1233"/>
    </location>
</feature>
<dbReference type="InterPro" id="IPR015947">
    <property type="entry name" value="PUA-like_sf"/>
</dbReference>
<dbReference type="PROSITE" id="PS00107">
    <property type="entry name" value="PROTEIN_KINASE_ATP"/>
    <property type="match status" value="1"/>
</dbReference>
<comment type="catalytic activity">
    <reaction evidence="18">
        <text>L-seryl-[protein] + ATP = O-phospho-L-seryl-[protein] + ADP + H(+)</text>
        <dbReference type="Rhea" id="RHEA:17989"/>
        <dbReference type="Rhea" id="RHEA-COMP:9863"/>
        <dbReference type="Rhea" id="RHEA-COMP:11604"/>
        <dbReference type="ChEBI" id="CHEBI:15378"/>
        <dbReference type="ChEBI" id="CHEBI:29999"/>
        <dbReference type="ChEBI" id="CHEBI:30616"/>
        <dbReference type="ChEBI" id="CHEBI:83421"/>
        <dbReference type="ChEBI" id="CHEBI:456216"/>
        <dbReference type="EC" id="2.7.11.1"/>
    </reaction>
</comment>
<evidence type="ECO:0000313" key="26">
    <source>
        <dbReference type="EMBL" id="URD74828.1"/>
    </source>
</evidence>
<feature type="compositionally biased region" description="Basic residues" evidence="21">
    <location>
        <begin position="22"/>
        <end position="32"/>
    </location>
</feature>
<evidence type="ECO:0000259" key="24">
    <source>
        <dbReference type="PROSITE" id="PS50026"/>
    </source>
</evidence>
<keyword evidence="7" id="KW-0732">Signal</keyword>